<organism evidence="1">
    <name type="scientific">hydrothermal vent metagenome</name>
    <dbReference type="NCBI Taxonomy" id="652676"/>
    <lineage>
        <taxon>unclassified sequences</taxon>
        <taxon>metagenomes</taxon>
        <taxon>ecological metagenomes</taxon>
    </lineage>
</organism>
<dbReference type="AlphaFoldDB" id="A0A3B0X818"/>
<proteinExistence type="predicted"/>
<name>A0A3B0X818_9ZZZZ</name>
<accession>A0A3B0X818</accession>
<reference evidence="1" key="1">
    <citation type="submission" date="2018-06" db="EMBL/GenBank/DDBJ databases">
        <authorList>
            <person name="Zhirakovskaya E."/>
        </authorList>
    </citation>
    <scope>NUCLEOTIDE SEQUENCE</scope>
</reference>
<protein>
    <submittedName>
        <fullName evidence="1">Uncharacterized protein</fullName>
    </submittedName>
</protein>
<evidence type="ECO:0000313" key="1">
    <source>
        <dbReference type="EMBL" id="VAW59612.1"/>
    </source>
</evidence>
<gene>
    <name evidence="1" type="ORF">MNBD_GAMMA08-2634</name>
</gene>
<dbReference type="EMBL" id="UOFH01000092">
    <property type="protein sequence ID" value="VAW59612.1"/>
    <property type="molecule type" value="Genomic_DNA"/>
</dbReference>
<sequence>MKRQLSVCFFLLNMMNINYAVSGGDLKMLAVKDYVIPKNCNFNNIELPFFSNECSPRIKGLNTGLIINAPSKVKITKNFTLNIASTYSHKPIIDLHLSKPLRNSIVFIAVNIETHIPFSGTVEDDDMEIDPPDNEPVDPEILKDKIIGGYVNIDLISVLGIPASPSKYIVYATVGPYKSNVIEIELVNN</sequence>